<keyword evidence="4" id="KW-1185">Reference proteome</keyword>
<sequence>MKAPHLLIAIVISGGLLVGCTSLAQSTNTLSDERIQSMTAGVLGYEPSELTIASRRTEGTNTYVNLQANDGREFTCVVNGGNLLSMGMTNPPSCSRKGEPVRSNPLQL</sequence>
<feature type="signal peptide" evidence="2">
    <location>
        <begin position="1"/>
        <end position="24"/>
    </location>
</feature>
<proteinExistence type="predicted"/>
<gene>
    <name evidence="3" type="ORF">FZO89_00565</name>
</gene>
<feature type="chain" id="PRO_5022762153" evidence="2">
    <location>
        <begin position="25"/>
        <end position="108"/>
    </location>
</feature>
<comment type="caution">
    <text evidence="3">The sequence shown here is derived from an EMBL/GenBank/DDBJ whole genome shotgun (WGS) entry which is preliminary data.</text>
</comment>
<dbReference type="OrthoDB" id="6885719at2"/>
<dbReference type="PROSITE" id="PS51257">
    <property type="entry name" value="PROKAR_LIPOPROTEIN"/>
    <property type="match status" value="1"/>
</dbReference>
<accession>A0A5D4XQ87</accession>
<dbReference type="RefSeq" id="WP_149101440.1">
    <property type="nucleotide sequence ID" value="NZ_VTFT01000001.1"/>
</dbReference>
<evidence type="ECO:0000313" key="4">
    <source>
        <dbReference type="Proteomes" id="UP000324973"/>
    </source>
</evidence>
<keyword evidence="2" id="KW-0732">Signal</keyword>
<name>A0A5D4XQ87_9GAMM</name>
<reference evidence="3 4" key="1">
    <citation type="submission" date="2019-08" db="EMBL/GenBank/DDBJ databases">
        <title>Luteimonas viscosus sp. nov., isolated from soil of a sunflower field.</title>
        <authorList>
            <person name="Jianli Z."/>
            <person name="Ying Z."/>
        </authorList>
    </citation>
    <scope>NUCLEOTIDE SEQUENCE [LARGE SCALE GENOMIC DNA]</scope>
    <source>
        <strain evidence="3 4">XBU10</strain>
    </source>
</reference>
<evidence type="ECO:0000256" key="2">
    <source>
        <dbReference type="SAM" id="SignalP"/>
    </source>
</evidence>
<dbReference type="Proteomes" id="UP000324973">
    <property type="component" value="Unassembled WGS sequence"/>
</dbReference>
<dbReference type="EMBL" id="VTFT01000001">
    <property type="protein sequence ID" value="TYT24890.1"/>
    <property type="molecule type" value="Genomic_DNA"/>
</dbReference>
<protein>
    <submittedName>
        <fullName evidence="3">Uncharacterized protein</fullName>
    </submittedName>
</protein>
<dbReference type="AlphaFoldDB" id="A0A5D4XQ87"/>
<feature type="region of interest" description="Disordered" evidence="1">
    <location>
        <begin position="88"/>
        <end position="108"/>
    </location>
</feature>
<organism evidence="3 4">
    <name type="scientific">Luteimonas viscosa</name>
    <dbReference type="NCBI Taxonomy" id="1132694"/>
    <lineage>
        <taxon>Bacteria</taxon>
        <taxon>Pseudomonadati</taxon>
        <taxon>Pseudomonadota</taxon>
        <taxon>Gammaproteobacteria</taxon>
        <taxon>Lysobacterales</taxon>
        <taxon>Lysobacteraceae</taxon>
        <taxon>Luteimonas</taxon>
    </lineage>
</organism>
<evidence type="ECO:0000256" key="1">
    <source>
        <dbReference type="SAM" id="MobiDB-lite"/>
    </source>
</evidence>
<evidence type="ECO:0000313" key="3">
    <source>
        <dbReference type="EMBL" id="TYT24890.1"/>
    </source>
</evidence>